<evidence type="ECO:0000313" key="15">
    <source>
        <dbReference type="EnsemblMetazoa" id="PPA21685.1"/>
    </source>
</evidence>
<evidence type="ECO:0000313" key="16">
    <source>
        <dbReference type="Proteomes" id="UP000005239"/>
    </source>
</evidence>
<evidence type="ECO:0000256" key="9">
    <source>
        <dbReference type="ARBA" id="ARBA00038162"/>
    </source>
</evidence>
<dbReference type="Gene3D" id="3.90.550.10">
    <property type="entry name" value="Spore Coat Polysaccharide Biosynthesis Protein SpsA, Chain A"/>
    <property type="match status" value="1"/>
</dbReference>
<keyword evidence="6" id="KW-0320">Glycogen biosynthesis</keyword>
<dbReference type="GO" id="GO:0005737">
    <property type="term" value="C:cytoplasm"/>
    <property type="evidence" value="ECO:0000318"/>
    <property type="project" value="GO_Central"/>
</dbReference>
<sequence length="307" mass="34470">MAEAWVTLATNDGYAQGALVLAHSLRESRTTKKIHVMVTNQVSSGVRTLLSEVADAVSTVDVMDSNDAENLRLIGRPDLGVTFTKLNCWRLTQYSKAVFLDADALVLQNADELFEHDEISAVSDIGWPDFFNSGVFVFRPSAETYKNLVEFAVTNGSFDGGDQGLLNAFFSDWFSRPFPFRLSFIYNMTSGLFYSYAAAYKRYGRKVKIVHFIGAQKPWHTGPGSLHQSEHLARWHSLHAKYVAKHSEVPGIKLVQIQLVASSPPSFAAPREPSEEDRQRAWDNNQPDYLGRDSFENIQKALDRTLQ</sequence>
<keyword evidence="3" id="KW-0963">Cytoplasm</keyword>
<dbReference type="GO" id="GO:0046872">
    <property type="term" value="F:metal ion binding"/>
    <property type="evidence" value="ECO:0007669"/>
    <property type="project" value="UniProtKB-KW"/>
</dbReference>
<comment type="catalytic activity">
    <reaction evidence="12">
        <text>L-tyrosyl-[glycogenin] + UDP-alpha-D-glucose = alpha-D-glucosyl-L-tyrosyl-[glycogenin] + UDP + H(+)</text>
        <dbReference type="Rhea" id="RHEA:23360"/>
        <dbReference type="Rhea" id="RHEA-COMP:14604"/>
        <dbReference type="Rhea" id="RHEA-COMP:14605"/>
        <dbReference type="ChEBI" id="CHEBI:15378"/>
        <dbReference type="ChEBI" id="CHEBI:46858"/>
        <dbReference type="ChEBI" id="CHEBI:58223"/>
        <dbReference type="ChEBI" id="CHEBI:58885"/>
        <dbReference type="ChEBI" id="CHEBI:140573"/>
        <dbReference type="EC" id="2.4.1.186"/>
    </reaction>
</comment>
<dbReference type="OMA" id="YERMIYL"/>
<dbReference type="InterPro" id="IPR050587">
    <property type="entry name" value="GNT1/Glycosyltrans_8"/>
</dbReference>
<comment type="cofactor">
    <cofactor evidence="1">
        <name>Mn(2+)</name>
        <dbReference type="ChEBI" id="CHEBI:29035"/>
    </cofactor>
</comment>
<dbReference type="InterPro" id="IPR029044">
    <property type="entry name" value="Nucleotide-diphossugar_trans"/>
</dbReference>
<accession>A0A8R1YGU4</accession>
<comment type="function">
    <text evidence="13">Self-glucosylating initiator of glycogen synthesis. It catalyzes the formation of a short alpha (1,4)-glucosyl chain covalently attached via a glucose 1-O-tyrosyl linkage to internal tyrosine residues and these chains act as primers for the elongation reaction catalyzed by glycogen synthase.</text>
</comment>
<evidence type="ECO:0000256" key="10">
    <source>
        <dbReference type="ARBA" id="ARBA00038934"/>
    </source>
</evidence>
<keyword evidence="8" id="KW-0464">Manganese</keyword>
<dbReference type="GO" id="GO:0005978">
    <property type="term" value="P:glycogen biosynthetic process"/>
    <property type="evidence" value="ECO:0007669"/>
    <property type="project" value="UniProtKB-KW"/>
</dbReference>
<dbReference type="SUPFAM" id="SSF53448">
    <property type="entry name" value="Nucleotide-diphospho-sugar transferases"/>
    <property type="match status" value="1"/>
</dbReference>
<dbReference type="FunFam" id="3.90.550.10:FF:000092">
    <property type="entry name" value="Glycogenin 2"/>
    <property type="match status" value="1"/>
</dbReference>
<comment type="catalytic activity">
    <reaction evidence="11">
        <text>[1,4-alpha-D-glucosyl](n)-L-tyrosyl-[glycogenin] + UDP-alpha-D-glucose = [1,4-alpha-D-glucosyl](n+1)-L-tyrosyl-[glycogenin] + UDP + H(+)</text>
        <dbReference type="Rhea" id="RHEA:56560"/>
        <dbReference type="Rhea" id="RHEA-COMP:14606"/>
        <dbReference type="Rhea" id="RHEA-COMP:14607"/>
        <dbReference type="ChEBI" id="CHEBI:15378"/>
        <dbReference type="ChEBI" id="CHEBI:58223"/>
        <dbReference type="ChEBI" id="CHEBI:58885"/>
        <dbReference type="ChEBI" id="CHEBI:140574"/>
        <dbReference type="EC" id="2.4.1.186"/>
    </reaction>
</comment>
<dbReference type="AlphaFoldDB" id="A0A454Y650"/>
<keyword evidence="5" id="KW-0479">Metal-binding</keyword>
<keyword evidence="4" id="KW-0808">Transferase</keyword>
<evidence type="ECO:0000256" key="7">
    <source>
        <dbReference type="ARBA" id="ARBA00023180"/>
    </source>
</evidence>
<evidence type="ECO:0000256" key="5">
    <source>
        <dbReference type="ARBA" id="ARBA00022723"/>
    </source>
</evidence>
<evidence type="ECO:0000256" key="12">
    <source>
        <dbReference type="ARBA" id="ARBA00052293"/>
    </source>
</evidence>
<dbReference type="OrthoDB" id="2014201at2759"/>
<proteinExistence type="inferred from homology"/>
<dbReference type="Pfam" id="PF01501">
    <property type="entry name" value="Glyco_transf_8"/>
    <property type="match status" value="1"/>
</dbReference>
<evidence type="ECO:0000256" key="2">
    <source>
        <dbReference type="ARBA" id="ARBA00004496"/>
    </source>
</evidence>
<evidence type="ECO:0000256" key="8">
    <source>
        <dbReference type="ARBA" id="ARBA00023211"/>
    </source>
</evidence>
<dbReference type="PANTHER" id="PTHR11183">
    <property type="entry name" value="GLYCOGENIN SUBFAMILY MEMBER"/>
    <property type="match status" value="1"/>
</dbReference>
<dbReference type="Proteomes" id="UP000005239">
    <property type="component" value="Unassembled WGS sequence"/>
</dbReference>
<feature type="region of interest" description="Disordered" evidence="14">
    <location>
        <begin position="265"/>
        <end position="294"/>
    </location>
</feature>
<evidence type="ECO:0000256" key="4">
    <source>
        <dbReference type="ARBA" id="ARBA00022679"/>
    </source>
</evidence>
<dbReference type="GO" id="GO:0008466">
    <property type="term" value="F:glycogenin glucosyltransferase activity"/>
    <property type="evidence" value="ECO:0007669"/>
    <property type="project" value="UniProtKB-EC"/>
</dbReference>
<evidence type="ECO:0000256" key="11">
    <source>
        <dbReference type="ARBA" id="ARBA00050886"/>
    </source>
</evidence>
<reference evidence="15" key="2">
    <citation type="submission" date="2022-06" db="UniProtKB">
        <authorList>
            <consortium name="EnsemblMetazoa"/>
        </authorList>
    </citation>
    <scope>IDENTIFICATION</scope>
    <source>
        <strain evidence="15">PS312</strain>
    </source>
</reference>
<dbReference type="EnsemblMetazoa" id="PPA21685.1">
    <property type="protein sequence ID" value="PPA21685.1"/>
    <property type="gene ID" value="WBGene00111239"/>
</dbReference>
<organism evidence="15 16">
    <name type="scientific">Pristionchus pacificus</name>
    <name type="common">Parasitic nematode worm</name>
    <dbReference type="NCBI Taxonomy" id="54126"/>
    <lineage>
        <taxon>Eukaryota</taxon>
        <taxon>Metazoa</taxon>
        <taxon>Ecdysozoa</taxon>
        <taxon>Nematoda</taxon>
        <taxon>Chromadorea</taxon>
        <taxon>Rhabditida</taxon>
        <taxon>Rhabditina</taxon>
        <taxon>Diplogasteromorpha</taxon>
        <taxon>Diplogasteroidea</taxon>
        <taxon>Neodiplogasteridae</taxon>
        <taxon>Pristionchus</taxon>
    </lineage>
</organism>
<dbReference type="InterPro" id="IPR002495">
    <property type="entry name" value="Glyco_trans_8"/>
</dbReference>
<feature type="compositionally biased region" description="Basic and acidic residues" evidence="14">
    <location>
        <begin position="272"/>
        <end position="281"/>
    </location>
</feature>
<dbReference type="CDD" id="cd02537">
    <property type="entry name" value="GT8_Glycogenin"/>
    <property type="match status" value="1"/>
</dbReference>
<evidence type="ECO:0000256" key="13">
    <source>
        <dbReference type="ARBA" id="ARBA00057883"/>
    </source>
</evidence>
<keyword evidence="16" id="KW-1185">Reference proteome</keyword>
<gene>
    <name evidence="15" type="primary">WBGene00111239</name>
</gene>
<reference evidence="16" key="1">
    <citation type="journal article" date="2008" name="Nat. Genet.">
        <title>The Pristionchus pacificus genome provides a unique perspective on nematode lifestyle and parasitism.</title>
        <authorList>
            <person name="Dieterich C."/>
            <person name="Clifton S.W."/>
            <person name="Schuster L.N."/>
            <person name="Chinwalla A."/>
            <person name="Delehaunty K."/>
            <person name="Dinkelacker I."/>
            <person name="Fulton L."/>
            <person name="Fulton R."/>
            <person name="Godfrey J."/>
            <person name="Minx P."/>
            <person name="Mitreva M."/>
            <person name="Roeseler W."/>
            <person name="Tian H."/>
            <person name="Witte H."/>
            <person name="Yang S.P."/>
            <person name="Wilson R.K."/>
            <person name="Sommer R.J."/>
        </authorList>
    </citation>
    <scope>NUCLEOTIDE SEQUENCE [LARGE SCALE GENOMIC DNA]</scope>
    <source>
        <strain evidence="16">PS312</strain>
    </source>
</reference>
<evidence type="ECO:0000256" key="1">
    <source>
        <dbReference type="ARBA" id="ARBA00001936"/>
    </source>
</evidence>
<evidence type="ECO:0000256" key="6">
    <source>
        <dbReference type="ARBA" id="ARBA00023056"/>
    </source>
</evidence>
<accession>A0A454Y650</accession>
<comment type="similarity">
    <text evidence="9">Belongs to the glycosyltransferase 8 family. Glycogenin subfamily.</text>
</comment>
<evidence type="ECO:0000256" key="3">
    <source>
        <dbReference type="ARBA" id="ARBA00022490"/>
    </source>
</evidence>
<evidence type="ECO:0000256" key="14">
    <source>
        <dbReference type="SAM" id="MobiDB-lite"/>
    </source>
</evidence>
<dbReference type="GO" id="GO:0016757">
    <property type="term" value="F:glycosyltransferase activity"/>
    <property type="evidence" value="ECO:0000318"/>
    <property type="project" value="GO_Central"/>
</dbReference>
<protein>
    <recommendedName>
        <fullName evidence="10">glycogenin glucosyltransferase</fullName>
        <ecNumber evidence="10">2.4.1.186</ecNumber>
    </recommendedName>
</protein>
<keyword evidence="7" id="KW-0325">Glycoprotein</keyword>
<name>A0A454Y650_PRIPA</name>
<comment type="subcellular location">
    <subcellularLocation>
        <location evidence="2">Cytoplasm</location>
    </subcellularLocation>
</comment>
<dbReference type="EC" id="2.4.1.186" evidence="10"/>